<feature type="domain" description="Thioesterase" evidence="3">
    <location>
        <begin position="42"/>
        <end position="117"/>
    </location>
</feature>
<dbReference type="InterPro" id="IPR006683">
    <property type="entry name" value="Thioestr_dom"/>
</dbReference>
<reference evidence="4" key="1">
    <citation type="submission" date="2018-05" db="EMBL/GenBank/DDBJ databases">
        <authorList>
            <person name="Lanie J.A."/>
            <person name="Ng W.-L."/>
            <person name="Kazmierczak K.M."/>
            <person name="Andrzejewski T.M."/>
            <person name="Davidsen T.M."/>
            <person name="Wayne K.J."/>
            <person name="Tettelin H."/>
            <person name="Glass J.I."/>
            <person name="Rusch D."/>
            <person name="Podicherti R."/>
            <person name="Tsui H.-C.T."/>
            <person name="Winkler M.E."/>
        </authorList>
    </citation>
    <scope>NUCLEOTIDE SEQUENCE</scope>
</reference>
<proteinExistence type="inferred from homology"/>
<evidence type="ECO:0000256" key="2">
    <source>
        <dbReference type="ARBA" id="ARBA00022801"/>
    </source>
</evidence>
<comment type="similarity">
    <text evidence="1">Belongs to the thioesterase PaaI family.</text>
</comment>
<dbReference type="InterPro" id="IPR039298">
    <property type="entry name" value="ACOT13"/>
</dbReference>
<dbReference type="GO" id="GO:0047617">
    <property type="term" value="F:fatty acyl-CoA hydrolase activity"/>
    <property type="evidence" value="ECO:0007669"/>
    <property type="project" value="InterPro"/>
</dbReference>
<dbReference type="Gene3D" id="3.10.129.10">
    <property type="entry name" value="Hotdog Thioesterase"/>
    <property type="match status" value="1"/>
</dbReference>
<evidence type="ECO:0000256" key="1">
    <source>
        <dbReference type="ARBA" id="ARBA00008324"/>
    </source>
</evidence>
<dbReference type="EMBL" id="UINC01005111">
    <property type="protein sequence ID" value="SVA19142.1"/>
    <property type="molecule type" value="Genomic_DNA"/>
</dbReference>
<dbReference type="InterPro" id="IPR029069">
    <property type="entry name" value="HotDog_dom_sf"/>
</dbReference>
<dbReference type="CDD" id="cd03443">
    <property type="entry name" value="PaaI_thioesterase"/>
    <property type="match status" value="1"/>
</dbReference>
<dbReference type="Pfam" id="PF03061">
    <property type="entry name" value="4HBT"/>
    <property type="match status" value="1"/>
</dbReference>
<keyword evidence="2" id="KW-0378">Hydrolase</keyword>
<organism evidence="4">
    <name type="scientific">marine metagenome</name>
    <dbReference type="NCBI Taxonomy" id="408172"/>
    <lineage>
        <taxon>unclassified sequences</taxon>
        <taxon>metagenomes</taxon>
        <taxon>ecological metagenomes</taxon>
    </lineage>
</organism>
<dbReference type="PANTHER" id="PTHR21660:SF1">
    <property type="entry name" value="ACYL-COENZYME A THIOESTERASE 13"/>
    <property type="match status" value="1"/>
</dbReference>
<dbReference type="SUPFAM" id="SSF54637">
    <property type="entry name" value="Thioesterase/thiol ester dehydrase-isomerase"/>
    <property type="match status" value="1"/>
</dbReference>
<protein>
    <recommendedName>
        <fullName evidence="3">Thioesterase domain-containing protein</fullName>
    </recommendedName>
</protein>
<dbReference type="AlphaFoldDB" id="A0A381TSX0"/>
<dbReference type="InterPro" id="IPR003736">
    <property type="entry name" value="PAAI_dom"/>
</dbReference>
<evidence type="ECO:0000259" key="3">
    <source>
        <dbReference type="Pfam" id="PF03061"/>
    </source>
</evidence>
<evidence type="ECO:0000313" key="4">
    <source>
        <dbReference type="EMBL" id="SVA19142.1"/>
    </source>
</evidence>
<accession>A0A381TSX0</accession>
<name>A0A381TSX0_9ZZZZ</name>
<dbReference type="PANTHER" id="PTHR21660">
    <property type="entry name" value="THIOESTERASE SUPERFAMILY MEMBER-RELATED"/>
    <property type="match status" value="1"/>
</dbReference>
<gene>
    <name evidence="4" type="ORF">METZ01_LOCUS71996</name>
</gene>
<sequence>MEGTSTSLTPYGAHLGIEIVETGDGTALLRLPLLEHICNRRGVVHGGALASLLDSALGAAVISSIDHEEWCGTLQLSVQYNDPARRGPLVGVGRVVRRGRHVAFAEGEVTDGEGQIVARAHGTWVIWPGHPDGEATSS</sequence>
<dbReference type="NCBIfam" id="TIGR00369">
    <property type="entry name" value="unchar_dom_1"/>
    <property type="match status" value="1"/>
</dbReference>